<dbReference type="EMBL" id="AEVD01000017">
    <property type="protein sequence ID" value="EFX35958.1"/>
    <property type="molecule type" value="Genomic_DNA"/>
</dbReference>
<dbReference type="InterPro" id="IPR036689">
    <property type="entry name" value="ESAT-6-like_sf"/>
</dbReference>
<reference evidence="1 2" key="1">
    <citation type="submission" date="2010-12" db="EMBL/GenBank/DDBJ databases">
        <authorList>
            <person name="Muzny D."/>
            <person name="Qin X."/>
            <person name="Deng J."/>
            <person name="Jiang H."/>
            <person name="Liu Y."/>
            <person name="Qu J."/>
            <person name="Song X.-Z."/>
            <person name="Zhang L."/>
            <person name="Thornton R."/>
            <person name="Coyle M."/>
            <person name="Francisco L."/>
            <person name="Jackson L."/>
            <person name="Javaid M."/>
            <person name="Korchina V."/>
            <person name="Kovar C."/>
            <person name="Mata R."/>
            <person name="Mathew T."/>
            <person name="Ngo R."/>
            <person name="Nguyen L."/>
            <person name="Nguyen N."/>
            <person name="Okwuonu G."/>
            <person name="Ongeri F."/>
            <person name="Pham C."/>
            <person name="Simmons D."/>
            <person name="Wilczek-Boney K."/>
            <person name="Hale W."/>
            <person name="Jakkamsetti A."/>
            <person name="Pham P."/>
            <person name="Ruth R."/>
            <person name="San Lucas F."/>
            <person name="Warren J."/>
            <person name="Zhang J."/>
            <person name="Zhao Z."/>
            <person name="Zhou C."/>
            <person name="Zhu D."/>
            <person name="Lee S."/>
            <person name="Bess C."/>
            <person name="Blankenburg K."/>
            <person name="Forbes L."/>
            <person name="Fu Q."/>
            <person name="Gubbala S."/>
            <person name="Hirani K."/>
            <person name="Jayaseelan J.C."/>
            <person name="Lara F."/>
            <person name="Munidasa M."/>
            <person name="Palculict T."/>
            <person name="Patil S."/>
            <person name="Pu L.-L."/>
            <person name="Saada N."/>
            <person name="Tang L."/>
            <person name="Weissenberger G."/>
            <person name="Zhu Y."/>
            <person name="Hemphill L."/>
            <person name="Shang Y."/>
            <person name="Youmans B."/>
            <person name="Ayvaz T."/>
            <person name="Ross M."/>
            <person name="Santibanez J."/>
            <person name="Aqrawi P."/>
            <person name="Gross S."/>
            <person name="Joshi V."/>
            <person name="Fowler G."/>
            <person name="Nazareth L."/>
            <person name="Reid J."/>
            <person name="Worley K."/>
            <person name="Petrosino J."/>
            <person name="Highlander S."/>
            <person name="Gibbs R."/>
        </authorList>
    </citation>
    <scope>NUCLEOTIDE SEQUENCE [LARGE SCALE GENOMIC DNA]</scope>
    <source>
        <strain evidence="1 2">ATCC 700779</strain>
    </source>
</reference>
<evidence type="ECO:0008006" key="3">
    <source>
        <dbReference type="Google" id="ProtNLM"/>
    </source>
</evidence>
<organism evidence="1 2">
    <name type="scientific">Streptococcus infantis ATCC 700779</name>
    <dbReference type="NCBI Taxonomy" id="889204"/>
    <lineage>
        <taxon>Bacteria</taxon>
        <taxon>Bacillati</taxon>
        <taxon>Bacillota</taxon>
        <taxon>Bacilli</taxon>
        <taxon>Lactobacillales</taxon>
        <taxon>Streptococcaceae</taxon>
        <taxon>Streptococcus</taxon>
    </lineage>
</organism>
<proteinExistence type="predicted"/>
<protein>
    <recommendedName>
        <fullName evidence="3">WXG100 family type VII secretion target</fullName>
    </recommendedName>
</protein>
<keyword evidence="2" id="KW-1185">Reference proteome</keyword>
<sequence>MSSMADLKIKYKDLETAIQLSKEINQELTSSYQTVTQLKTYLQSAKWSGKTKVAFESYLDIVHKYHKDLRSIMEEHEKAVTSLKKSIDNYNSSSEVASIKGL</sequence>
<dbReference type="Proteomes" id="UP000002815">
    <property type="component" value="Unassembled WGS sequence"/>
</dbReference>
<dbReference type="HOGENOM" id="CLU_180653_0_0_9"/>
<dbReference type="InterPro" id="IPR010310">
    <property type="entry name" value="T7SS_ESAT-6-like"/>
</dbReference>
<evidence type="ECO:0000313" key="1">
    <source>
        <dbReference type="EMBL" id="EFX35958.1"/>
    </source>
</evidence>
<comment type="caution">
    <text evidence="1">The sequence shown here is derived from an EMBL/GenBank/DDBJ whole genome shotgun (WGS) entry which is preliminary data.</text>
</comment>
<dbReference type="Pfam" id="PF06013">
    <property type="entry name" value="WXG100"/>
    <property type="match status" value="1"/>
</dbReference>
<dbReference type="Gene3D" id="1.10.287.1060">
    <property type="entry name" value="ESAT-6-like"/>
    <property type="match status" value="1"/>
</dbReference>
<evidence type="ECO:0000313" key="2">
    <source>
        <dbReference type="Proteomes" id="UP000002815"/>
    </source>
</evidence>
<gene>
    <name evidence="1" type="ORF">HMPREF9423_1826</name>
</gene>
<accession>E8K2W3</accession>
<name>E8K2W3_9STRE</name>
<dbReference type="SUPFAM" id="SSF140453">
    <property type="entry name" value="EsxAB dimer-like"/>
    <property type="match status" value="1"/>
</dbReference>
<dbReference type="AlphaFoldDB" id="E8K2W3"/>